<evidence type="ECO:0000256" key="6">
    <source>
        <dbReference type="ARBA" id="ARBA00022842"/>
    </source>
</evidence>
<dbReference type="GO" id="GO:0008299">
    <property type="term" value="P:isoprenoid biosynthetic process"/>
    <property type="evidence" value="ECO:0007669"/>
    <property type="project" value="InterPro"/>
</dbReference>
<dbReference type="InterPro" id="IPR008949">
    <property type="entry name" value="Isoprenoid_synthase_dom_sf"/>
</dbReference>
<proteinExistence type="inferred from homology"/>
<dbReference type="Pfam" id="PF00348">
    <property type="entry name" value="polyprenyl_synt"/>
    <property type="match status" value="1"/>
</dbReference>
<comment type="similarity">
    <text evidence="3 7">Belongs to the FPP/GGPP synthase family.</text>
</comment>
<name>A0A1X0IVL8_MYCRH</name>
<dbReference type="PROSITE" id="PS00444">
    <property type="entry name" value="POLYPRENYL_SYNTHASE_2"/>
    <property type="match status" value="1"/>
</dbReference>
<keyword evidence="4 7" id="KW-0808">Transferase</keyword>
<keyword evidence="5" id="KW-0479">Metal-binding</keyword>
<feature type="compositionally biased region" description="Polar residues" evidence="8">
    <location>
        <begin position="40"/>
        <end position="50"/>
    </location>
</feature>
<sequence>MTASTPNDGCHRLSQEGVRPLTSGDRAGTPLMTHVAGQPGAQQTSSQLSPESTRLLDVARSAARAHVGDFVRTECVPRLAHSGIDIAGEVLQDFVDGGKYLRSTFMYLGWLSGAGPSEAAVRASASLELLHAFALIQDDVMDGSVMRRAKPSVHVRLRQWHRDRSLGGPADRFGESAATLLADLCLVWAEQMLRRSGVDADSLARVWPRYDDMRVELAVGQCADLVGGSGGLPTLDAVLDMLRRKSGNYTVRRPLELGAEMAGCDAAVLDALSGYGAAIGEAFQLRDDVLGVFGSPEVTGKSAGTDMESRKATSVLVAAHELADRRVRSQLDELRALPELDDDAVERWRSLVHASGAVQWVEDRILQLRTRALNLLDGVQIPEQPRNALTGMAHACTVRVA</sequence>
<keyword evidence="10" id="KW-1185">Reference proteome</keyword>
<comment type="pathway">
    <text evidence="2">Isoprenoid biosynthesis.</text>
</comment>
<protein>
    <submittedName>
        <fullName evidence="9">Polyprenyl synthetase</fullName>
    </submittedName>
</protein>
<dbReference type="AlphaFoldDB" id="A0A1X0IVL8"/>
<evidence type="ECO:0000256" key="1">
    <source>
        <dbReference type="ARBA" id="ARBA00001946"/>
    </source>
</evidence>
<gene>
    <name evidence="9" type="ORF">BST42_13840</name>
</gene>
<dbReference type="CDD" id="cd00685">
    <property type="entry name" value="Trans_IPPS_HT"/>
    <property type="match status" value="1"/>
</dbReference>
<feature type="region of interest" description="Disordered" evidence="8">
    <location>
        <begin position="1"/>
        <end position="50"/>
    </location>
</feature>
<dbReference type="GO" id="GO:0004659">
    <property type="term" value="F:prenyltransferase activity"/>
    <property type="evidence" value="ECO:0007669"/>
    <property type="project" value="InterPro"/>
</dbReference>
<keyword evidence="6" id="KW-0460">Magnesium</keyword>
<evidence type="ECO:0000256" key="8">
    <source>
        <dbReference type="SAM" id="MobiDB-lite"/>
    </source>
</evidence>
<dbReference type="InterPro" id="IPR000092">
    <property type="entry name" value="Polyprenyl_synt"/>
</dbReference>
<reference evidence="9 10" key="1">
    <citation type="submission" date="2016-12" db="EMBL/GenBank/DDBJ databases">
        <title>The new phylogeny of genus Mycobacterium.</title>
        <authorList>
            <person name="Tortoli E."/>
            <person name="Trovato A."/>
            <person name="Cirillo D.M."/>
        </authorList>
    </citation>
    <scope>NUCLEOTIDE SEQUENCE [LARGE SCALE GENOMIC DNA]</scope>
    <source>
        <strain evidence="9 10">DSM 44223</strain>
    </source>
</reference>
<dbReference type="PANTHER" id="PTHR12001:SF85">
    <property type="entry name" value="SHORT CHAIN ISOPRENYL DIPHOSPHATE SYNTHASE"/>
    <property type="match status" value="1"/>
</dbReference>
<dbReference type="GO" id="GO:0046872">
    <property type="term" value="F:metal ion binding"/>
    <property type="evidence" value="ECO:0007669"/>
    <property type="project" value="UniProtKB-KW"/>
</dbReference>
<accession>A0A1X0IVL8</accession>
<comment type="caution">
    <text evidence="9">The sequence shown here is derived from an EMBL/GenBank/DDBJ whole genome shotgun (WGS) entry which is preliminary data.</text>
</comment>
<evidence type="ECO:0000256" key="7">
    <source>
        <dbReference type="RuleBase" id="RU004466"/>
    </source>
</evidence>
<dbReference type="InterPro" id="IPR033749">
    <property type="entry name" value="Polyprenyl_synt_CS"/>
</dbReference>
<comment type="cofactor">
    <cofactor evidence="1">
        <name>Mg(2+)</name>
        <dbReference type="ChEBI" id="CHEBI:18420"/>
    </cofactor>
</comment>
<organism evidence="9 10">
    <name type="scientific">Mycolicibacterium rhodesiae</name>
    <name type="common">Mycobacterium rhodesiae</name>
    <dbReference type="NCBI Taxonomy" id="36814"/>
    <lineage>
        <taxon>Bacteria</taxon>
        <taxon>Bacillati</taxon>
        <taxon>Actinomycetota</taxon>
        <taxon>Actinomycetes</taxon>
        <taxon>Mycobacteriales</taxon>
        <taxon>Mycobacteriaceae</taxon>
        <taxon>Mycolicibacterium</taxon>
    </lineage>
</organism>
<evidence type="ECO:0000256" key="5">
    <source>
        <dbReference type="ARBA" id="ARBA00022723"/>
    </source>
</evidence>
<evidence type="ECO:0000256" key="2">
    <source>
        <dbReference type="ARBA" id="ARBA00005128"/>
    </source>
</evidence>
<dbReference type="PANTHER" id="PTHR12001">
    <property type="entry name" value="GERANYLGERANYL PYROPHOSPHATE SYNTHASE"/>
    <property type="match status" value="1"/>
</dbReference>
<dbReference type="SFLD" id="SFLDS00005">
    <property type="entry name" value="Isoprenoid_Synthase_Type_I"/>
    <property type="match status" value="1"/>
</dbReference>
<evidence type="ECO:0000256" key="4">
    <source>
        <dbReference type="ARBA" id="ARBA00022679"/>
    </source>
</evidence>
<dbReference type="Gene3D" id="1.10.600.10">
    <property type="entry name" value="Farnesyl Diphosphate Synthase"/>
    <property type="match status" value="1"/>
</dbReference>
<evidence type="ECO:0000313" key="9">
    <source>
        <dbReference type="EMBL" id="ORB53088.1"/>
    </source>
</evidence>
<evidence type="ECO:0000313" key="10">
    <source>
        <dbReference type="Proteomes" id="UP000192534"/>
    </source>
</evidence>
<dbReference type="EMBL" id="MVIH01000005">
    <property type="protein sequence ID" value="ORB53088.1"/>
    <property type="molecule type" value="Genomic_DNA"/>
</dbReference>
<evidence type="ECO:0000256" key="3">
    <source>
        <dbReference type="ARBA" id="ARBA00006706"/>
    </source>
</evidence>
<dbReference type="SUPFAM" id="SSF48576">
    <property type="entry name" value="Terpenoid synthases"/>
    <property type="match status" value="1"/>
</dbReference>
<dbReference type="Proteomes" id="UP000192534">
    <property type="component" value="Unassembled WGS sequence"/>
</dbReference>